<keyword evidence="17" id="KW-1185">Reference proteome</keyword>
<dbReference type="InterPro" id="IPR014729">
    <property type="entry name" value="Rossmann-like_a/b/a_fold"/>
</dbReference>
<dbReference type="FunFam" id="3.40.50.620:FF:000078">
    <property type="entry name" value="Valine--tRNA ligase, mitochondrial"/>
    <property type="match status" value="1"/>
</dbReference>
<dbReference type="InterPro" id="IPR013155">
    <property type="entry name" value="M/V/L/I-tRNA-synth_anticd-bd"/>
</dbReference>
<evidence type="ECO:0000256" key="1">
    <source>
        <dbReference type="ARBA" id="ARBA00004496"/>
    </source>
</evidence>
<dbReference type="PANTHER" id="PTHR11946">
    <property type="entry name" value="VALYL-TRNA SYNTHETASES"/>
    <property type="match status" value="1"/>
</dbReference>
<keyword evidence="5 12" id="KW-0436">Ligase</keyword>
<evidence type="ECO:0000256" key="11">
    <source>
        <dbReference type="ARBA" id="ARBA00047552"/>
    </source>
</evidence>
<dbReference type="GeneID" id="24426043"/>
<dbReference type="InterPro" id="IPR002300">
    <property type="entry name" value="aa-tRNA-synth_Ia"/>
</dbReference>
<dbReference type="GO" id="GO:0005829">
    <property type="term" value="C:cytosol"/>
    <property type="evidence" value="ECO:0007669"/>
    <property type="project" value="TreeGrafter"/>
</dbReference>
<evidence type="ECO:0000256" key="4">
    <source>
        <dbReference type="ARBA" id="ARBA00022490"/>
    </source>
</evidence>
<name>A0A1N6LXX2_BABMR</name>
<dbReference type="PRINTS" id="PR00986">
    <property type="entry name" value="TRNASYNTHVAL"/>
</dbReference>
<dbReference type="NCBIfam" id="NF004349">
    <property type="entry name" value="PRK05729.1"/>
    <property type="match status" value="1"/>
</dbReference>
<dbReference type="InterPro" id="IPR009008">
    <property type="entry name" value="Val/Leu/Ile-tRNA-synth_edit"/>
</dbReference>
<evidence type="ECO:0000256" key="2">
    <source>
        <dbReference type="ARBA" id="ARBA00005594"/>
    </source>
</evidence>
<keyword evidence="9 12" id="KW-0030">Aminoacyl-tRNA synthetase</keyword>
<evidence type="ECO:0000256" key="13">
    <source>
        <dbReference type="SAM" id="Coils"/>
    </source>
</evidence>
<reference evidence="16 17" key="1">
    <citation type="journal article" date="2012" name="Nucleic Acids Res.">
        <title>Sequencing of the smallest Apicomplexan genome from the human pathogen Babesia microti.</title>
        <authorList>
            <person name="Cornillot E."/>
            <person name="Hadj-Kaddour K."/>
            <person name="Dassouli A."/>
            <person name="Noel B."/>
            <person name="Ranwez V."/>
            <person name="Vacherie B."/>
            <person name="Augagneur Y."/>
            <person name="Bres V."/>
            <person name="Duclos A."/>
            <person name="Randazzo S."/>
            <person name="Carcy B."/>
            <person name="Debierre-Grockiego F."/>
            <person name="Delbecq S."/>
            <person name="Moubri-Menage K."/>
            <person name="Shams-Eldin H."/>
            <person name="Usmani-Brown S."/>
            <person name="Bringaud F."/>
            <person name="Wincker P."/>
            <person name="Vivares C.P."/>
            <person name="Schwarz R.T."/>
            <person name="Schetters T.P."/>
            <person name="Krause P.J."/>
            <person name="Gorenflot A."/>
            <person name="Berry V."/>
            <person name="Barbe V."/>
            <person name="Ben Mamoun C."/>
        </authorList>
    </citation>
    <scope>NUCLEOTIDE SEQUENCE [LARGE SCALE GENOMIC DNA]</scope>
    <source>
        <strain evidence="16 17">RI</strain>
    </source>
</reference>
<dbReference type="InterPro" id="IPR033705">
    <property type="entry name" value="Anticodon_Ia_Val"/>
</dbReference>
<dbReference type="RefSeq" id="XP_021337780.1">
    <property type="nucleotide sequence ID" value="XM_021482568.1"/>
</dbReference>
<keyword evidence="4" id="KW-0963">Cytoplasm</keyword>
<dbReference type="CDD" id="cd07962">
    <property type="entry name" value="Anticodon_Ia_Val"/>
    <property type="match status" value="1"/>
</dbReference>
<dbReference type="KEGG" id="bmic:BmR1_04g06980"/>
<gene>
    <name evidence="16" type="ORF">BmR1_04g06980</name>
</gene>
<dbReference type="InterPro" id="IPR002303">
    <property type="entry name" value="Valyl-tRNA_ligase"/>
</dbReference>
<evidence type="ECO:0000256" key="3">
    <source>
        <dbReference type="ARBA" id="ARBA00013169"/>
    </source>
</evidence>
<comment type="subcellular location">
    <subcellularLocation>
        <location evidence="1">Cytoplasm</location>
    </subcellularLocation>
</comment>
<dbReference type="PANTHER" id="PTHR11946:SF109">
    <property type="entry name" value="VALINE--TRNA LIGASE"/>
    <property type="match status" value="1"/>
</dbReference>
<dbReference type="Gene3D" id="3.40.50.620">
    <property type="entry name" value="HUPs"/>
    <property type="match status" value="2"/>
</dbReference>
<evidence type="ECO:0000256" key="8">
    <source>
        <dbReference type="ARBA" id="ARBA00022917"/>
    </source>
</evidence>
<reference evidence="16 17" key="3">
    <citation type="journal article" date="2016" name="Sci. Rep.">
        <title>Genome-wide diversity and gene expression profiling of Babesia microti isolates identify polymorphic genes that mediate host-pathogen interactions.</title>
        <authorList>
            <person name="Silva J.C."/>
            <person name="Cornillot E."/>
            <person name="McCracken C."/>
            <person name="Usmani-Brown S."/>
            <person name="Dwivedi A."/>
            <person name="Ifeonu O.O."/>
            <person name="Crabtree J."/>
            <person name="Gotia H.T."/>
            <person name="Virji A.Z."/>
            <person name="Reynes C."/>
            <person name="Colinge J."/>
            <person name="Kumar V."/>
            <person name="Lawres L."/>
            <person name="Pazzi J.E."/>
            <person name="Pablo J.V."/>
            <person name="Hung C."/>
            <person name="Brancato J."/>
            <person name="Kumari P."/>
            <person name="Orvis J."/>
            <person name="Tretina K."/>
            <person name="Chibucos M."/>
            <person name="Ott S."/>
            <person name="Sadzewicz L."/>
            <person name="Sengamalay N."/>
            <person name="Shetty A.C."/>
            <person name="Su Q."/>
            <person name="Tallon L."/>
            <person name="Fraser C.M."/>
            <person name="Frutos R."/>
            <person name="Molina D.M."/>
            <person name="Krause P.J."/>
            <person name="Ben Mamoun C."/>
        </authorList>
    </citation>
    <scope>NUCLEOTIDE SEQUENCE [LARGE SCALE GENOMIC DNA]</scope>
    <source>
        <strain evidence="16 17">RI</strain>
    </source>
</reference>
<dbReference type="EC" id="6.1.1.9" evidence="3"/>
<evidence type="ECO:0000256" key="9">
    <source>
        <dbReference type="ARBA" id="ARBA00023146"/>
    </source>
</evidence>
<protein>
    <recommendedName>
        <fullName evidence="3">valine--tRNA ligase</fullName>
        <ecNumber evidence="3">6.1.1.9</ecNumber>
    </recommendedName>
    <alternativeName>
        <fullName evidence="10">Valyl-tRNA synthetase</fullName>
    </alternativeName>
</protein>
<sequence length="987" mass="112811">MLISRRLPVGMNKTLNAVKKSSSTLPDNYDPKYVEEGWYEWWESNGFFLVNNEKAKVLSNSKRFTMVLPPPNVTGSLHIGHALTIAIQDCLARWKRMCGHQVLWIPGTDHAGIATQSVVERRLFSDKGLTKNDIGREEMVKLIWEWKHTYGSTICNQIRRMGASLDWSKETFTLDPLRSAAVTEAFMRFHHAGILYRDARLVCLSPALATVISDIEVNTMEVDKPKRIVIPGFDASVEFGYLWIFKYYIQDFDEFIPVATSRIETMLGDVGIAVHPTDSRYSHFVGKKLVHPFIPDRHMIVIADESVDKEYGTGAVKLTPAHDKNDFEICKRHNLPLICIFDMKGHISSVSPEFDGLHRFKCREVIEQKLTDLGHLLDKVPNPKPMQIPICSRSGDVIEYTILPQWWINCKNLAKRAIEAVETGDLEIIPNNYVSVWVRWLENIQDWCISRQLWWGHRIPAHQIILDGRPTGKWIIAYDQNDAIDQLKSIGYSDKEKASLLQDEDVLDTWFSSGLSPLSSLGWPKETEDFQLFFPTTVLETGNDILFFWVARMVMMSLHLVGKLPFKKIYLHPLVRDAKGEKMSKSKGNVIDPLEISDGISLQGLLDKLKNSNLPKEEIKRATEEAKKNFPDGIPSCGSDSLRLGLLELSRQSKAICLNISKIVACRHFCNKLWNAVKVLNNYKHAFPTHQEMGFRLQFEDNWILHRLYIFSKVANESLEQFNFSDMVQSIYQFWLYDFCDIYLELIKVRLVNSCRVAAWIALFCMDNGLRLIHPVIPYLSEQLYQQLPLSYREKPSISISTYPQPAMGWTSNTLTSMEMVKEITHALRSFATLLGFDQSTQKICYIAFLANDIADGDAGNNIICPSYLYPSLNCIKILSKFDSVSLLDTDDVCECIANNVNSRINVYVKISHLGLDRVKKIRDKLTNKLNKVENMLGGYMKKLQASDYDKVPGSIKQLNDEKIRELSTSLNELKSAIKQLDLVKTI</sequence>
<dbReference type="Proteomes" id="UP000002899">
    <property type="component" value="Chromosome IV"/>
</dbReference>
<dbReference type="AlphaFoldDB" id="A0A1N6LXX2"/>
<evidence type="ECO:0000256" key="12">
    <source>
        <dbReference type="RuleBase" id="RU363035"/>
    </source>
</evidence>
<keyword evidence="8 12" id="KW-0648">Protein biosynthesis</keyword>
<evidence type="ECO:0000256" key="10">
    <source>
        <dbReference type="ARBA" id="ARBA00029936"/>
    </source>
</evidence>
<keyword evidence="7 12" id="KW-0067">ATP-binding</keyword>
<feature type="domain" description="Aminoacyl-tRNA synthetase class Ia" evidence="14">
    <location>
        <begin position="38"/>
        <end position="656"/>
    </location>
</feature>
<dbReference type="VEuPathDB" id="PiroplasmaDB:BmR1_04g06980"/>
<dbReference type="FunFam" id="3.40.50.620:FF:000020">
    <property type="entry name" value="Valine--tRNA ligase, mitochondrial"/>
    <property type="match status" value="1"/>
</dbReference>
<dbReference type="GO" id="GO:0004832">
    <property type="term" value="F:valine-tRNA ligase activity"/>
    <property type="evidence" value="ECO:0007669"/>
    <property type="project" value="UniProtKB-EC"/>
</dbReference>
<keyword evidence="6 12" id="KW-0547">Nucleotide-binding</keyword>
<evidence type="ECO:0000313" key="17">
    <source>
        <dbReference type="Proteomes" id="UP000002899"/>
    </source>
</evidence>
<dbReference type="GO" id="GO:0005524">
    <property type="term" value="F:ATP binding"/>
    <property type="evidence" value="ECO:0007669"/>
    <property type="project" value="UniProtKB-KW"/>
</dbReference>
<dbReference type="EMBL" id="LN871599">
    <property type="protein sequence ID" value="SIO73713.1"/>
    <property type="molecule type" value="Genomic_DNA"/>
</dbReference>
<dbReference type="SUPFAM" id="SSF52374">
    <property type="entry name" value="Nucleotidylyl transferase"/>
    <property type="match status" value="1"/>
</dbReference>
<dbReference type="Gene3D" id="1.10.730.10">
    <property type="entry name" value="Isoleucyl-tRNA Synthetase, Domain 1"/>
    <property type="match status" value="1"/>
</dbReference>
<dbReference type="Pfam" id="PF00133">
    <property type="entry name" value="tRNA-synt_1"/>
    <property type="match status" value="1"/>
</dbReference>
<evidence type="ECO:0000313" key="16">
    <source>
        <dbReference type="EMBL" id="SIO73713.1"/>
    </source>
</evidence>
<dbReference type="PROSITE" id="PS00178">
    <property type="entry name" value="AA_TRNA_LIGASE_I"/>
    <property type="match status" value="1"/>
</dbReference>
<dbReference type="OrthoDB" id="629407at2759"/>
<reference evidence="16 17" key="2">
    <citation type="journal article" date="2013" name="PLoS ONE">
        <title>Whole genome mapping and re-organization of the nuclear and mitochondrial genomes of Babesia microti isolates.</title>
        <authorList>
            <person name="Cornillot E."/>
            <person name="Dassouli A."/>
            <person name="Garg A."/>
            <person name="Pachikara N."/>
            <person name="Randazzo S."/>
            <person name="Depoix D."/>
            <person name="Carcy B."/>
            <person name="Delbecq S."/>
            <person name="Frutos R."/>
            <person name="Silva J.C."/>
            <person name="Sutton R."/>
            <person name="Krause P.J."/>
            <person name="Mamoun C.B."/>
        </authorList>
    </citation>
    <scope>NUCLEOTIDE SEQUENCE [LARGE SCALE GENOMIC DNA]</scope>
    <source>
        <strain evidence="16 17">RI</strain>
    </source>
</reference>
<comment type="catalytic activity">
    <reaction evidence="11">
        <text>tRNA(Val) + L-valine + ATP = L-valyl-tRNA(Val) + AMP + diphosphate</text>
        <dbReference type="Rhea" id="RHEA:10704"/>
        <dbReference type="Rhea" id="RHEA-COMP:9672"/>
        <dbReference type="Rhea" id="RHEA-COMP:9708"/>
        <dbReference type="ChEBI" id="CHEBI:30616"/>
        <dbReference type="ChEBI" id="CHEBI:33019"/>
        <dbReference type="ChEBI" id="CHEBI:57762"/>
        <dbReference type="ChEBI" id="CHEBI:78442"/>
        <dbReference type="ChEBI" id="CHEBI:78537"/>
        <dbReference type="ChEBI" id="CHEBI:456215"/>
        <dbReference type="EC" id="6.1.1.9"/>
    </reaction>
</comment>
<dbReference type="Gene3D" id="3.90.740.10">
    <property type="entry name" value="Valyl/Leucyl/Isoleucyl-tRNA synthetase, editing domain"/>
    <property type="match status" value="1"/>
</dbReference>
<dbReference type="GO" id="GO:0002161">
    <property type="term" value="F:aminoacyl-tRNA deacylase activity"/>
    <property type="evidence" value="ECO:0007669"/>
    <property type="project" value="InterPro"/>
</dbReference>
<evidence type="ECO:0000256" key="5">
    <source>
        <dbReference type="ARBA" id="ARBA00022598"/>
    </source>
</evidence>
<dbReference type="CDD" id="cd00817">
    <property type="entry name" value="ValRS_core"/>
    <property type="match status" value="1"/>
</dbReference>
<feature type="coiled-coil region" evidence="13">
    <location>
        <begin position="916"/>
        <end position="984"/>
    </location>
</feature>
<evidence type="ECO:0000256" key="6">
    <source>
        <dbReference type="ARBA" id="ARBA00022741"/>
    </source>
</evidence>
<proteinExistence type="inferred from homology"/>
<dbReference type="NCBIfam" id="TIGR00422">
    <property type="entry name" value="valS"/>
    <property type="match status" value="1"/>
</dbReference>
<keyword evidence="13" id="KW-0175">Coiled coil</keyword>
<dbReference type="SUPFAM" id="SSF47323">
    <property type="entry name" value="Anticodon-binding domain of a subclass of class I aminoacyl-tRNA synthetases"/>
    <property type="match status" value="1"/>
</dbReference>
<evidence type="ECO:0000256" key="7">
    <source>
        <dbReference type="ARBA" id="ARBA00022840"/>
    </source>
</evidence>
<accession>A0A1N6LXX2</accession>
<dbReference type="InterPro" id="IPR009080">
    <property type="entry name" value="tRNAsynth_Ia_anticodon-bd"/>
</dbReference>
<feature type="domain" description="Methionyl/Valyl/Leucyl/Isoleucyl-tRNA synthetase anticodon-binding" evidence="15">
    <location>
        <begin position="701"/>
        <end position="842"/>
    </location>
</feature>
<evidence type="ECO:0000259" key="14">
    <source>
        <dbReference type="Pfam" id="PF00133"/>
    </source>
</evidence>
<organism evidence="16 17">
    <name type="scientific">Babesia microti (strain RI)</name>
    <dbReference type="NCBI Taxonomy" id="1133968"/>
    <lineage>
        <taxon>Eukaryota</taxon>
        <taxon>Sar</taxon>
        <taxon>Alveolata</taxon>
        <taxon>Apicomplexa</taxon>
        <taxon>Aconoidasida</taxon>
        <taxon>Piroplasmida</taxon>
        <taxon>Babesiidae</taxon>
        <taxon>Babesia</taxon>
    </lineage>
</organism>
<dbReference type="InterPro" id="IPR001412">
    <property type="entry name" value="aa-tRNA-synth_I_CS"/>
</dbReference>
<dbReference type="SUPFAM" id="SSF50677">
    <property type="entry name" value="ValRS/IleRS/LeuRS editing domain"/>
    <property type="match status" value="1"/>
</dbReference>
<evidence type="ECO:0000259" key="15">
    <source>
        <dbReference type="Pfam" id="PF08264"/>
    </source>
</evidence>
<dbReference type="Pfam" id="PF08264">
    <property type="entry name" value="Anticodon_1"/>
    <property type="match status" value="1"/>
</dbReference>
<comment type="similarity">
    <text evidence="2 12">Belongs to the class-I aminoacyl-tRNA synthetase family.</text>
</comment>
<dbReference type="GO" id="GO:0006438">
    <property type="term" value="P:valyl-tRNA aminoacylation"/>
    <property type="evidence" value="ECO:0007669"/>
    <property type="project" value="InterPro"/>
</dbReference>